<proteinExistence type="predicted"/>
<gene>
    <name evidence="3" type="ORF">HGRIS_002745</name>
</gene>
<feature type="transmembrane region" description="Helical" evidence="2">
    <location>
        <begin position="6"/>
        <end position="22"/>
    </location>
</feature>
<dbReference type="Proteomes" id="UP001556367">
    <property type="component" value="Unassembled WGS sequence"/>
</dbReference>
<feature type="compositionally biased region" description="Basic residues" evidence="1">
    <location>
        <begin position="512"/>
        <end position="521"/>
    </location>
</feature>
<evidence type="ECO:0000313" key="3">
    <source>
        <dbReference type="EMBL" id="KAL0956608.1"/>
    </source>
</evidence>
<evidence type="ECO:0000256" key="2">
    <source>
        <dbReference type="SAM" id="Phobius"/>
    </source>
</evidence>
<protein>
    <submittedName>
        <fullName evidence="3">Uncharacterized protein</fullName>
    </submittedName>
</protein>
<keyword evidence="2" id="KW-0472">Membrane</keyword>
<feature type="transmembrane region" description="Helical" evidence="2">
    <location>
        <begin position="112"/>
        <end position="134"/>
    </location>
</feature>
<evidence type="ECO:0000256" key="1">
    <source>
        <dbReference type="SAM" id="MobiDB-lite"/>
    </source>
</evidence>
<keyword evidence="4" id="KW-1185">Reference proteome</keyword>
<accession>A0ABR3JML1</accession>
<feature type="region of interest" description="Disordered" evidence="1">
    <location>
        <begin position="495"/>
        <end position="555"/>
    </location>
</feature>
<sequence length="596" mass="63455">MVPSALLIAIPFVVLASLFFAARNSHRVSVPAYTFLLLFVFASVFPAVFAFLHPTLPKAEHVALAILRAAFGAAVIYLIAPRKYILCVLAAFLLSDTVISIASAFVPVLPPLLAPHLDFLFPISTALVQMYYLIRTLFPSNIRSPEPHYPSEKVPASPRNQAASVHDIEAALTPAEHAQFPQDASFYAHTSRPGRPPRHHTLLLLAAQCAASAAAVLHLHNVTHTSASAAQRELVEYLALTLIVVCTACLTVALVCLRPTRSAPSQSRVSLAPSFTCRNASARASLKRASLVTMCPPHSPGSLHEKASPVMPATPELPVLARNSPGVHSSYAELPVPVVALPSLPSPTITISSVASSAFSTAPLVRTRHRTATKSQRFSQVLRLLFVRERSNVELSGGALEGAPNGTEQEGQLAATEDFMTLSDPFAPPPPKLPKIWTNVEPGIGIHQNVRHSKWAWGALPGHAKRKGASSPMLGSKPSTTPLPSACICSVPNSPRSPPSSFKFAPTAPLRKVAKGRRRGKSLGSGSEPPRHTNPRRCTCLKSASPIPEEGTGVGEDAMLAEMLLRRLTRDCEAAGNSNSNSNNGRATDSSVGGTD</sequence>
<organism evidence="3 4">
    <name type="scientific">Hohenbuehelia grisea</name>
    <dbReference type="NCBI Taxonomy" id="104357"/>
    <lineage>
        <taxon>Eukaryota</taxon>
        <taxon>Fungi</taxon>
        <taxon>Dikarya</taxon>
        <taxon>Basidiomycota</taxon>
        <taxon>Agaricomycotina</taxon>
        <taxon>Agaricomycetes</taxon>
        <taxon>Agaricomycetidae</taxon>
        <taxon>Agaricales</taxon>
        <taxon>Pleurotineae</taxon>
        <taxon>Pleurotaceae</taxon>
        <taxon>Hohenbuehelia</taxon>
    </lineage>
</organism>
<feature type="transmembrane region" description="Helical" evidence="2">
    <location>
        <begin position="234"/>
        <end position="257"/>
    </location>
</feature>
<feature type="transmembrane region" description="Helical" evidence="2">
    <location>
        <begin position="34"/>
        <end position="56"/>
    </location>
</feature>
<keyword evidence="2" id="KW-1133">Transmembrane helix</keyword>
<feature type="transmembrane region" description="Helical" evidence="2">
    <location>
        <begin position="86"/>
        <end position="106"/>
    </location>
</feature>
<dbReference type="EMBL" id="JASNQZ010000006">
    <property type="protein sequence ID" value="KAL0956608.1"/>
    <property type="molecule type" value="Genomic_DNA"/>
</dbReference>
<comment type="caution">
    <text evidence="3">The sequence shown here is derived from an EMBL/GenBank/DDBJ whole genome shotgun (WGS) entry which is preliminary data.</text>
</comment>
<feature type="region of interest" description="Disordered" evidence="1">
    <location>
        <begin position="574"/>
        <end position="596"/>
    </location>
</feature>
<keyword evidence="2" id="KW-0812">Transmembrane</keyword>
<feature type="transmembrane region" description="Helical" evidence="2">
    <location>
        <begin position="62"/>
        <end position="79"/>
    </location>
</feature>
<reference evidence="4" key="1">
    <citation type="submission" date="2024-06" db="EMBL/GenBank/DDBJ databases">
        <title>Multi-omics analyses provide insights into the biosynthesis of the anticancer antibiotic pleurotin in Hohenbuehelia grisea.</title>
        <authorList>
            <person name="Weaver J.A."/>
            <person name="Alberti F."/>
        </authorList>
    </citation>
    <scope>NUCLEOTIDE SEQUENCE [LARGE SCALE GENOMIC DNA]</scope>
    <source>
        <strain evidence="4">T-177</strain>
    </source>
</reference>
<name>A0ABR3JML1_9AGAR</name>
<feature type="compositionally biased region" description="Polar residues" evidence="1">
    <location>
        <begin position="585"/>
        <end position="596"/>
    </location>
</feature>
<evidence type="ECO:0000313" key="4">
    <source>
        <dbReference type="Proteomes" id="UP001556367"/>
    </source>
</evidence>